<proteinExistence type="predicted"/>
<keyword evidence="2" id="KW-1185">Reference proteome</keyword>
<comment type="caution">
    <text evidence="1">The sequence shown here is derived from an EMBL/GenBank/DDBJ whole genome shotgun (WGS) entry which is preliminary data.</text>
</comment>
<protein>
    <submittedName>
        <fullName evidence="1">Uncharacterized protein</fullName>
    </submittedName>
</protein>
<dbReference type="Proteomes" id="UP001604336">
    <property type="component" value="Unassembled WGS sequence"/>
</dbReference>
<gene>
    <name evidence="1" type="ORF">Adt_10536</name>
</gene>
<name>A0ABD1UKG4_9LAMI</name>
<sequence length="110" mass="11592">MNGSSGAFSTAKYPFAGAFSIVISASEMNGSSGAFYAAKYPFSTSEMIGSSGAFYAAKYPFSVHFMLMLYGSNCAFSGGCSVAKYGSSGVFRLPVCFRLNNLFSHFSALV</sequence>
<dbReference type="EMBL" id="JBFOLK010000003">
    <property type="protein sequence ID" value="KAL2525482.1"/>
    <property type="molecule type" value="Genomic_DNA"/>
</dbReference>
<evidence type="ECO:0000313" key="1">
    <source>
        <dbReference type="EMBL" id="KAL2525482.1"/>
    </source>
</evidence>
<reference evidence="2" key="1">
    <citation type="submission" date="2024-07" db="EMBL/GenBank/DDBJ databases">
        <title>Two chromosome-level genome assemblies of Korean endemic species Abeliophyllum distichum and Forsythia ovata (Oleaceae).</title>
        <authorList>
            <person name="Jang H."/>
        </authorList>
    </citation>
    <scope>NUCLEOTIDE SEQUENCE [LARGE SCALE GENOMIC DNA]</scope>
</reference>
<evidence type="ECO:0000313" key="2">
    <source>
        <dbReference type="Proteomes" id="UP001604336"/>
    </source>
</evidence>
<organism evidence="1 2">
    <name type="scientific">Abeliophyllum distichum</name>
    <dbReference type="NCBI Taxonomy" id="126358"/>
    <lineage>
        <taxon>Eukaryota</taxon>
        <taxon>Viridiplantae</taxon>
        <taxon>Streptophyta</taxon>
        <taxon>Embryophyta</taxon>
        <taxon>Tracheophyta</taxon>
        <taxon>Spermatophyta</taxon>
        <taxon>Magnoliopsida</taxon>
        <taxon>eudicotyledons</taxon>
        <taxon>Gunneridae</taxon>
        <taxon>Pentapetalae</taxon>
        <taxon>asterids</taxon>
        <taxon>lamiids</taxon>
        <taxon>Lamiales</taxon>
        <taxon>Oleaceae</taxon>
        <taxon>Forsythieae</taxon>
        <taxon>Abeliophyllum</taxon>
    </lineage>
</organism>
<dbReference type="AlphaFoldDB" id="A0ABD1UKG4"/>
<accession>A0ABD1UKG4</accession>